<gene>
    <name evidence="12" type="primary">katG</name>
    <name evidence="17" type="ORF">ALP15_04422</name>
    <name evidence="16" type="ORF">ALP17_02148</name>
</gene>
<keyword evidence="6 12" id="KW-0376">Hydrogen peroxide</keyword>
<keyword evidence="1 12" id="KW-0575">Peroxidase</keyword>
<dbReference type="GO" id="GO:0020037">
    <property type="term" value="F:heme binding"/>
    <property type="evidence" value="ECO:0007669"/>
    <property type="project" value="InterPro"/>
</dbReference>
<keyword evidence="2 12" id="KW-0349">Heme</keyword>
<dbReference type="InterPro" id="IPR019793">
    <property type="entry name" value="Peroxidases_heam-ligand_BS"/>
</dbReference>
<name>A0A3M6AVB6_PSESS</name>
<dbReference type="PROSITE" id="PS00436">
    <property type="entry name" value="PEROXIDASE_2"/>
    <property type="match status" value="1"/>
</dbReference>
<dbReference type="GO" id="GO:0004096">
    <property type="term" value="F:catalase activity"/>
    <property type="evidence" value="ECO:0007669"/>
    <property type="project" value="UniProtKB-UniRule"/>
</dbReference>
<accession>A0A3M6AVB6</accession>
<dbReference type="GO" id="GO:0042744">
    <property type="term" value="P:hydrogen peroxide catabolic process"/>
    <property type="evidence" value="ECO:0007669"/>
    <property type="project" value="UniProtKB-KW"/>
</dbReference>
<dbReference type="FunFam" id="1.10.520.10:FF:000004">
    <property type="entry name" value="Catalase-peroxidase"/>
    <property type="match status" value="1"/>
</dbReference>
<dbReference type="Gene3D" id="1.10.520.10">
    <property type="match status" value="2"/>
</dbReference>
<comment type="catalytic activity">
    <reaction evidence="7 12 13">
        <text>2 H2O2 = O2 + 2 H2O</text>
        <dbReference type="Rhea" id="RHEA:20309"/>
        <dbReference type="ChEBI" id="CHEBI:15377"/>
        <dbReference type="ChEBI" id="CHEBI:15379"/>
        <dbReference type="ChEBI" id="CHEBI:16240"/>
        <dbReference type="EC" id="1.11.1.21"/>
    </reaction>
</comment>
<comment type="catalytic activity">
    <reaction evidence="8 12 13">
        <text>H2O2 + AH2 = A + 2 H2O</text>
        <dbReference type="Rhea" id="RHEA:30275"/>
        <dbReference type="ChEBI" id="CHEBI:13193"/>
        <dbReference type="ChEBI" id="CHEBI:15377"/>
        <dbReference type="ChEBI" id="CHEBI:16240"/>
        <dbReference type="ChEBI" id="CHEBI:17499"/>
        <dbReference type="EC" id="1.11.1.21"/>
    </reaction>
</comment>
<evidence type="ECO:0000256" key="13">
    <source>
        <dbReference type="RuleBase" id="RU003451"/>
    </source>
</evidence>
<dbReference type="EMBL" id="RBUM01000417">
    <property type="protein sequence ID" value="RMV10766.1"/>
    <property type="molecule type" value="Genomic_DNA"/>
</dbReference>
<evidence type="ECO:0000256" key="9">
    <source>
        <dbReference type="ARBA" id="ARBA00060838"/>
    </source>
</evidence>
<dbReference type="Proteomes" id="UP000270795">
    <property type="component" value="Unassembled WGS sequence"/>
</dbReference>
<evidence type="ECO:0000259" key="15">
    <source>
        <dbReference type="PROSITE" id="PS50873"/>
    </source>
</evidence>
<dbReference type="Gene3D" id="1.10.420.10">
    <property type="entry name" value="Peroxidase, domain 2"/>
    <property type="match status" value="2"/>
</dbReference>
<evidence type="ECO:0000256" key="11">
    <source>
        <dbReference type="ARBA" id="ARBA00074141"/>
    </source>
</evidence>
<evidence type="ECO:0000313" key="19">
    <source>
        <dbReference type="Proteomes" id="UP000272241"/>
    </source>
</evidence>
<dbReference type="AlphaFoldDB" id="A0A3M6AVB6"/>
<dbReference type="EC" id="1.11.1.21" evidence="10 12"/>
<evidence type="ECO:0000256" key="8">
    <source>
        <dbReference type="ARBA" id="ARBA00051651"/>
    </source>
</evidence>
<feature type="region of interest" description="Disordered" evidence="14">
    <location>
        <begin position="198"/>
        <end position="230"/>
    </location>
</feature>
<evidence type="ECO:0000256" key="2">
    <source>
        <dbReference type="ARBA" id="ARBA00022617"/>
    </source>
</evidence>
<evidence type="ECO:0000256" key="12">
    <source>
        <dbReference type="HAMAP-Rule" id="MF_01961"/>
    </source>
</evidence>
<dbReference type="InterPro" id="IPR002016">
    <property type="entry name" value="Haem_peroxidase"/>
</dbReference>
<feature type="region of interest" description="Disordered" evidence="14">
    <location>
        <begin position="371"/>
        <end position="390"/>
    </location>
</feature>
<evidence type="ECO:0000256" key="6">
    <source>
        <dbReference type="ARBA" id="ARBA00023324"/>
    </source>
</evidence>
<dbReference type="PANTHER" id="PTHR30555:SF0">
    <property type="entry name" value="CATALASE-PEROXIDASE"/>
    <property type="match status" value="1"/>
</dbReference>
<comment type="subunit">
    <text evidence="12">Homodimer or homotetramer.</text>
</comment>
<dbReference type="EMBL" id="RBUO01000061">
    <property type="protein sequence ID" value="RMV23147.1"/>
    <property type="molecule type" value="Genomic_DNA"/>
</dbReference>
<feature type="cross-link" description="Tryptophyl-tyrosyl-methioninium (Tyr-Met) (with Trp-91)" evidence="12">
    <location>
        <begin position="244"/>
        <end position="270"/>
    </location>
</feature>
<evidence type="ECO:0000256" key="14">
    <source>
        <dbReference type="SAM" id="MobiDB-lite"/>
    </source>
</evidence>
<comment type="PTM">
    <text evidence="12">Formation of the three residue Trp-Tyr-Met cross-link is important for the catalase, but not the peroxidase activity of the enzyme.</text>
</comment>
<dbReference type="InterPro" id="IPR010255">
    <property type="entry name" value="Haem_peroxidase_sf"/>
</dbReference>
<dbReference type="GO" id="GO:0005829">
    <property type="term" value="C:cytosol"/>
    <property type="evidence" value="ECO:0007669"/>
    <property type="project" value="TreeGrafter"/>
</dbReference>
<evidence type="ECO:0000256" key="1">
    <source>
        <dbReference type="ARBA" id="ARBA00022559"/>
    </source>
</evidence>
<evidence type="ECO:0000313" key="17">
    <source>
        <dbReference type="EMBL" id="RMV23147.1"/>
    </source>
</evidence>
<feature type="domain" description="Plant heme peroxidase family profile" evidence="15">
    <location>
        <begin position="125"/>
        <end position="450"/>
    </location>
</feature>
<dbReference type="InterPro" id="IPR000763">
    <property type="entry name" value="Catalase_peroxidase"/>
</dbReference>
<dbReference type="GO" id="GO:0070301">
    <property type="term" value="P:cellular response to hydrogen peroxide"/>
    <property type="evidence" value="ECO:0007669"/>
    <property type="project" value="TreeGrafter"/>
</dbReference>
<keyword evidence="5 12" id="KW-0408">Iron</keyword>
<dbReference type="FunFam" id="1.10.420.10:FF:000002">
    <property type="entry name" value="Catalase-peroxidase"/>
    <property type="match status" value="1"/>
</dbReference>
<comment type="cofactor">
    <cofactor evidence="12">
        <name>heme b</name>
        <dbReference type="ChEBI" id="CHEBI:60344"/>
    </cofactor>
    <text evidence="12">Binds 1 heme b (iron(II)-protoporphyrin IX) group per dimer.</text>
</comment>
<evidence type="ECO:0000256" key="5">
    <source>
        <dbReference type="ARBA" id="ARBA00023004"/>
    </source>
</evidence>
<evidence type="ECO:0000256" key="4">
    <source>
        <dbReference type="ARBA" id="ARBA00023002"/>
    </source>
</evidence>
<dbReference type="RefSeq" id="WP_044322011.1">
    <property type="nucleotide sequence ID" value="NZ_RBUM01000417.1"/>
</dbReference>
<evidence type="ECO:0000313" key="16">
    <source>
        <dbReference type="EMBL" id="RMV10766.1"/>
    </source>
</evidence>
<dbReference type="Pfam" id="PF00141">
    <property type="entry name" value="peroxidase"/>
    <property type="match status" value="2"/>
</dbReference>
<dbReference type="SUPFAM" id="SSF48113">
    <property type="entry name" value="Heme-dependent peroxidases"/>
    <property type="match status" value="2"/>
</dbReference>
<dbReference type="PROSITE" id="PS50873">
    <property type="entry name" value="PEROXIDASE_4"/>
    <property type="match status" value="1"/>
</dbReference>
<dbReference type="PANTHER" id="PTHR30555">
    <property type="entry name" value="HYDROPEROXIDASE I, BIFUNCTIONAL CATALASE-PEROXIDASE"/>
    <property type="match status" value="1"/>
</dbReference>
<dbReference type="Proteomes" id="UP000272241">
    <property type="component" value="Unassembled WGS sequence"/>
</dbReference>
<feature type="compositionally biased region" description="Basic and acidic residues" evidence="14">
    <location>
        <begin position="214"/>
        <end position="223"/>
    </location>
</feature>
<dbReference type="GO" id="GO:0046872">
    <property type="term" value="F:metal ion binding"/>
    <property type="evidence" value="ECO:0007669"/>
    <property type="project" value="UniProtKB-KW"/>
</dbReference>
<dbReference type="PRINTS" id="PR00460">
    <property type="entry name" value="BPEROXIDASE"/>
</dbReference>
<feature type="active site" description="Proton acceptor" evidence="12">
    <location>
        <position position="92"/>
    </location>
</feature>
<feature type="binding site" description="axial binding residue" evidence="12">
    <location>
        <position position="285"/>
    </location>
    <ligand>
        <name>heme b</name>
        <dbReference type="ChEBI" id="CHEBI:60344"/>
    </ligand>
    <ligandPart>
        <name>Fe</name>
        <dbReference type="ChEBI" id="CHEBI:18248"/>
    </ligandPart>
</feature>
<comment type="caution">
    <text evidence="12">Lacks conserved residue(s) required for the propagation of feature annotation.</text>
</comment>
<dbReference type="NCBIfam" id="TIGR00198">
    <property type="entry name" value="cat_per_HPI"/>
    <property type="match status" value="1"/>
</dbReference>
<sequence length="756" mass="82499">MSTESKCPFNHAAGGGTTNRDWWPKQLNLKILHQHSSLSDPMGESFDYAKEFKSLDFEAVKQDLRDVMTRSQDWWPADFGHYGPLFVRMAWHSAGTYRTGDGRGGAGAGQQRFAPLNSWPDNVSLDKARRLIWPVKQKYGRKISWADLIVLTGNVALESMGFKTFGFSGGRPDVWEPEEDVYWGSETTWLGGEERYGAQKKMQQPGDGTLVAEPENHANEESRTASGERNLENPLAAVQMGLIYVNPEGPEGVPDPVASAKDIRETFGRMAMNDEETVALIAGGHAFGKTHGAGPADNVGPEPEAAGLEEQGLGWRNKFGSGKGGDTITSGLEVTWTSTPTKWSNEYLENLFGFEWELTKSPAGAHQWTPKNGAGAGKIPDAHDPSKRHAPSMLTSDLALRFDPAYEQISRRFLNNPEQLADAFARAWFKLTHRDMGPLARYLGPETPAEELLWQDPIPNVDHALVDDQDVAALKGKILASGLSVSQLVSTAWAAASTFRGSDKRGGANGGRLRLAPQKDWAVNQPAQLAGVLKTLEGIQNEFNAAQSSGKQVSIADLIVLAGSAGVEQAAKNAGHHVTVPFTPGRADASQDQTDVESFSFLEPIADGFRNYQKGHYKVSAESLLVDKAQLLTLTAPEMAVLLGGLRVLNINVGQSKHGVFTDKPETLSNDFFKNLLDMAVEWRATSGANDTFEARDRKTGAVKWTGTRVDLVFGSHAQLRAISEVYGSSDANEKFVKDFVAAWTKVMNLDRFDLA</sequence>
<comment type="caution">
    <text evidence="17">The sequence shown here is derived from an EMBL/GenBank/DDBJ whole genome shotgun (WGS) entry which is preliminary data.</text>
</comment>
<proteinExistence type="inferred from homology"/>
<comment type="function">
    <text evidence="12">Bifunctional enzyme with both catalase and broad-spectrum peroxidase activity.</text>
</comment>
<protein>
    <recommendedName>
        <fullName evidence="11 12">Catalase-peroxidase</fullName>
        <shortName evidence="12">CP</shortName>
        <ecNumber evidence="10 12">1.11.1.21</ecNumber>
    </recommendedName>
    <alternativeName>
        <fullName evidence="12">Peroxidase/catalase</fullName>
    </alternativeName>
</protein>
<evidence type="ECO:0000313" key="18">
    <source>
        <dbReference type="Proteomes" id="UP000270795"/>
    </source>
</evidence>
<organism evidence="17 19">
    <name type="scientific">Pseudomonas savastanoi</name>
    <name type="common">Pseudomonas syringae pv. savastanoi</name>
    <dbReference type="NCBI Taxonomy" id="29438"/>
    <lineage>
        <taxon>Bacteria</taxon>
        <taxon>Pseudomonadati</taxon>
        <taxon>Pseudomonadota</taxon>
        <taxon>Gammaproteobacteria</taxon>
        <taxon>Pseudomonadales</taxon>
        <taxon>Pseudomonadaceae</taxon>
        <taxon>Pseudomonas</taxon>
    </lineage>
</organism>
<comment type="similarity">
    <text evidence="9 12 13">Belongs to the peroxidase family. Peroxidase/catalase subfamily.</text>
</comment>
<dbReference type="PRINTS" id="PR00458">
    <property type="entry name" value="PEROXIDASE"/>
</dbReference>
<evidence type="ECO:0000256" key="10">
    <source>
        <dbReference type="ARBA" id="ARBA00067012"/>
    </source>
</evidence>
<keyword evidence="4 12" id="KW-0560">Oxidoreductase</keyword>
<evidence type="ECO:0000256" key="3">
    <source>
        <dbReference type="ARBA" id="ARBA00022723"/>
    </source>
</evidence>
<reference evidence="18 19" key="1">
    <citation type="submission" date="2018-08" db="EMBL/GenBank/DDBJ databases">
        <title>Recombination of ecologically and evolutionarily significant loci maintains genetic cohesion in the Pseudomonas syringae species complex.</title>
        <authorList>
            <person name="Dillon M."/>
            <person name="Thakur S."/>
            <person name="Almeida R.N.D."/>
            <person name="Weir B.S."/>
            <person name="Guttman D.S."/>
        </authorList>
    </citation>
    <scope>NUCLEOTIDE SEQUENCE [LARGE SCALE GENOMIC DNA]</scope>
    <source>
        <strain evidence="17 19">ICMP 11895</strain>
        <strain evidence="16 18">ICMP 11899</strain>
    </source>
</reference>
<evidence type="ECO:0000256" key="7">
    <source>
        <dbReference type="ARBA" id="ARBA00049145"/>
    </source>
</evidence>
<dbReference type="CDD" id="cd08200">
    <property type="entry name" value="catalase_peroxidase_2"/>
    <property type="match status" value="1"/>
</dbReference>
<dbReference type="HAMAP" id="MF_01961">
    <property type="entry name" value="Catal_peroxid"/>
    <property type="match status" value="1"/>
</dbReference>
<dbReference type="FunFam" id="1.10.520.10:FF:000002">
    <property type="entry name" value="Catalase-peroxidase"/>
    <property type="match status" value="1"/>
</dbReference>
<keyword evidence="3 12" id="KW-0479">Metal-binding</keyword>
<dbReference type="CDD" id="cd00649">
    <property type="entry name" value="catalase_peroxidase_1"/>
    <property type="match status" value="1"/>
</dbReference>
<dbReference type="InterPro" id="IPR019794">
    <property type="entry name" value="Peroxidases_AS"/>
</dbReference>
<dbReference type="FunFam" id="1.10.420.10:FF:000004">
    <property type="entry name" value="Catalase-peroxidase"/>
    <property type="match status" value="1"/>
</dbReference>
<feature type="site" description="Transition state stabilizer" evidence="12">
    <location>
        <position position="88"/>
    </location>
</feature>
<dbReference type="NCBIfam" id="NF011635">
    <property type="entry name" value="PRK15061.1"/>
    <property type="match status" value="1"/>
</dbReference>
<dbReference type="PROSITE" id="PS00435">
    <property type="entry name" value="PEROXIDASE_1"/>
    <property type="match status" value="1"/>
</dbReference>